<keyword evidence="5" id="KW-0067">ATP-binding</keyword>
<evidence type="ECO:0000259" key="6">
    <source>
        <dbReference type="Pfam" id="PF01636"/>
    </source>
</evidence>
<keyword evidence="3" id="KW-0547">Nucleotide-binding</keyword>
<dbReference type="InterPro" id="IPR002575">
    <property type="entry name" value="Aminoglycoside_PTrfase"/>
</dbReference>
<evidence type="ECO:0000256" key="3">
    <source>
        <dbReference type="ARBA" id="ARBA00022741"/>
    </source>
</evidence>
<organism evidence="7 8">
    <name type="scientific">Mycena citricolor</name>
    <dbReference type="NCBI Taxonomy" id="2018698"/>
    <lineage>
        <taxon>Eukaryota</taxon>
        <taxon>Fungi</taxon>
        <taxon>Dikarya</taxon>
        <taxon>Basidiomycota</taxon>
        <taxon>Agaricomycotina</taxon>
        <taxon>Agaricomycetes</taxon>
        <taxon>Agaricomycetidae</taxon>
        <taxon>Agaricales</taxon>
        <taxon>Marasmiineae</taxon>
        <taxon>Mycenaceae</taxon>
        <taxon>Mycena</taxon>
    </lineage>
</organism>
<proteinExistence type="inferred from homology"/>
<keyword evidence="4" id="KW-0418">Kinase</keyword>
<evidence type="ECO:0000313" key="7">
    <source>
        <dbReference type="EMBL" id="CAK5274880.1"/>
    </source>
</evidence>
<keyword evidence="2" id="KW-0808">Transferase</keyword>
<evidence type="ECO:0000313" key="8">
    <source>
        <dbReference type="Proteomes" id="UP001295794"/>
    </source>
</evidence>
<dbReference type="InterPro" id="IPR011009">
    <property type="entry name" value="Kinase-like_dom_sf"/>
</dbReference>
<name>A0AAD2HHF7_9AGAR</name>
<sequence length="375" mass="40781">MSSEEHDLTTISGVKAYLEPTHFKAADVHVLAGGHGNFTYRLFLQTPLDGRATVVMKHSKPYSATNPQFSLDLARQTFEARALRQVSANVASLPARVPAVHLFDEEKHVIIMDDAGTESTTLKSLFLSANPPPASLARDIGSAIGQFLGRLHSWGSGNDAAMDEFAGNDLGKRITSWITYGMILPTLTTTEVPAVALLPEPVSASDLANLRALVEKRTDQIHRARETLTMGDFWTGNIMVLLAGAQVDRITVVDWELVKPGVAALDVAQFCAEMFAVVLFADEGSVAQDSARMLIDAFLTAYAGAYTVNRGVDGENRATVAARHLGAHLLTITTRYGWGSTAEETFRAVRTGLEYLQHGQDEDWVRNKSIFAPLL</sequence>
<comment type="similarity">
    <text evidence="1">Belongs to the methylthioribose kinase family.</text>
</comment>
<protein>
    <recommendedName>
        <fullName evidence="6">Aminoglycoside phosphotransferase domain-containing protein</fullName>
    </recommendedName>
</protein>
<dbReference type="Gene3D" id="3.30.200.20">
    <property type="entry name" value="Phosphorylase Kinase, domain 1"/>
    <property type="match status" value="1"/>
</dbReference>
<evidence type="ECO:0000256" key="5">
    <source>
        <dbReference type="ARBA" id="ARBA00022840"/>
    </source>
</evidence>
<comment type="caution">
    <text evidence="7">The sequence shown here is derived from an EMBL/GenBank/DDBJ whole genome shotgun (WGS) entry which is preliminary data.</text>
</comment>
<feature type="domain" description="Aminoglycoside phosphotransferase" evidence="6">
    <location>
        <begin position="68"/>
        <end position="276"/>
    </location>
</feature>
<dbReference type="PANTHER" id="PTHR34273">
    <property type="entry name" value="METHYLTHIORIBOSE KINASE"/>
    <property type="match status" value="1"/>
</dbReference>
<accession>A0AAD2HHF7</accession>
<dbReference type="GO" id="GO:0005524">
    <property type="term" value="F:ATP binding"/>
    <property type="evidence" value="ECO:0007669"/>
    <property type="project" value="UniProtKB-KW"/>
</dbReference>
<dbReference type="Pfam" id="PF01636">
    <property type="entry name" value="APH"/>
    <property type="match status" value="1"/>
</dbReference>
<dbReference type="EMBL" id="CAVNYO010000403">
    <property type="protein sequence ID" value="CAK5274880.1"/>
    <property type="molecule type" value="Genomic_DNA"/>
</dbReference>
<evidence type="ECO:0000256" key="1">
    <source>
        <dbReference type="ARBA" id="ARBA00010165"/>
    </source>
</evidence>
<dbReference type="GO" id="GO:0016301">
    <property type="term" value="F:kinase activity"/>
    <property type="evidence" value="ECO:0007669"/>
    <property type="project" value="UniProtKB-KW"/>
</dbReference>
<dbReference type="AlphaFoldDB" id="A0AAD2HHF7"/>
<reference evidence="7" key="1">
    <citation type="submission" date="2023-11" db="EMBL/GenBank/DDBJ databases">
        <authorList>
            <person name="De Vega J J."/>
            <person name="De Vega J J."/>
        </authorList>
    </citation>
    <scope>NUCLEOTIDE SEQUENCE</scope>
</reference>
<evidence type="ECO:0000256" key="2">
    <source>
        <dbReference type="ARBA" id="ARBA00022679"/>
    </source>
</evidence>
<dbReference type="SUPFAM" id="SSF56112">
    <property type="entry name" value="Protein kinase-like (PK-like)"/>
    <property type="match status" value="1"/>
</dbReference>
<gene>
    <name evidence="7" type="ORF">MYCIT1_LOCUS22255</name>
</gene>
<dbReference type="PANTHER" id="PTHR34273:SF2">
    <property type="entry name" value="METHYLTHIORIBOSE KINASE"/>
    <property type="match status" value="1"/>
</dbReference>
<dbReference type="Proteomes" id="UP001295794">
    <property type="component" value="Unassembled WGS sequence"/>
</dbReference>
<dbReference type="Gene3D" id="3.90.1200.10">
    <property type="match status" value="1"/>
</dbReference>
<keyword evidence="8" id="KW-1185">Reference proteome</keyword>
<evidence type="ECO:0000256" key="4">
    <source>
        <dbReference type="ARBA" id="ARBA00022777"/>
    </source>
</evidence>